<protein>
    <submittedName>
        <fullName evidence="6">S-adenosylmethionine tRNA ribosyltransferase-isomerase</fullName>
    </submittedName>
</protein>
<proteinExistence type="inferred from homology"/>
<dbReference type="Pfam" id="PF02547">
    <property type="entry name" value="Queuosine_synth"/>
    <property type="match status" value="1"/>
</dbReference>
<feature type="region of interest" description="Disordered" evidence="5">
    <location>
        <begin position="1"/>
        <end position="21"/>
    </location>
</feature>
<dbReference type="InterPro" id="IPR042119">
    <property type="entry name" value="QueA_dom2"/>
</dbReference>
<organism evidence="6">
    <name type="scientific">mine drainage metagenome</name>
    <dbReference type="NCBI Taxonomy" id="410659"/>
    <lineage>
        <taxon>unclassified sequences</taxon>
        <taxon>metagenomes</taxon>
        <taxon>ecological metagenomes</taxon>
    </lineage>
</organism>
<evidence type="ECO:0000256" key="2">
    <source>
        <dbReference type="ARBA" id="ARBA00022679"/>
    </source>
</evidence>
<keyword evidence="1" id="KW-0963">Cytoplasm</keyword>
<dbReference type="PANTHER" id="PTHR30307:SF0">
    <property type="entry name" value="S-ADENOSYLMETHIONINE:TRNA RIBOSYLTRANSFERASE-ISOMERASE"/>
    <property type="match status" value="1"/>
</dbReference>
<dbReference type="InterPro" id="IPR036100">
    <property type="entry name" value="QueA_sf"/>
</dbReference>
<dbReference type="SUPFAM" id="SSF111337">
    <property type="entry name" value="QueA-like"/>
    <property type="match status" value="1"/>
</dbReference>
<dbReference type="PANTHER" id="PTHR30307">
    <property type="entry name" value="S-ADENOSYLMETHIONINE:TRNA RIBOSYLTRANSFERASE-ISOMERASE"/>
    <property type="match status" value="1"/>
</dbReference>
<dbReference type="GO" id="GO:0051075">
    <property type="term" value="F:S-adenosylmethionine:tRNA ribosyltransferase-isomerase activity"/>
    <property type="evidence" value="ECO:0007669"/>
    <property type="project" value="TreeGrafter"/>
</dbReference>
<gene>
    <name evidence="6" type="primary">queA</name>
    <name evidence="6" type="ORF">CARN1_1754</name>
</gene>
<sequence length="390" mass="43665">MDPPLRQRNFSDRRPIYRGRTGGRKKIIDVHRDRAAATDERLTAAYDFALPRESIAQHPAAHRDESRLFVVSQSGEDRHRQFRELDQVLRPDDLLVLNETAVIHARLIGQLGGGGRAEILLLHPVGSLRFDGSARTWVVLARPGRRLREGSVVSFGDEGEGIVRATYEDGRREVEFFFRAPFEETIERIGRLPLPPYIHNDDEESQGRYQSVFARVPGSVAAPTASLHFSPELLARLDERGIERCSIVLDIGLGTFRPISTERVDEHEMHEERYEIPAASVAAIDAAKRAGRRVVAVGTTVLRALEGCVLERGALLAGEGATACFIKPGFDFRVVDALVTNFHLPRSSLFVLVSAFCGRERMLDAYSEAVGRGYRFFSFGDAMFLERGRR</sequence>
<dbReference type="Gene3D" id="2.40.10.240">
    <property type="entry name" value="QueA-like"/>
    <property type="match status" value="1"/>
</dbReference>
<keyword evidence="3" id="KW-0949">S-adenosyl-L-methionine</keyword>
<evidence type="ECO:0000256" key="5">
    <source>
        <dbReference type="SAM" id="MobiDB-lite"/>
    </source>
</evidence>
<dbReference type="NCBIfam" id="NF001140">
    <property type="entry name" value="PRK00147.1"/>
    <property type="match status" value="1"/>
</dbReference>
<keyword evidence="6" id="KW-0413">Isomerase</keyword>
<name>E6PDW6_9ZZZZ</name>
<reference evidence="6" key="1">
    <citation type="submission" date="2009-10" db="EMBL/GenBank/DDBJ databases">
        <title>Diversity of trophic interactions inside an arsenic-rich microbial ecosystem.</title>
        <authorList>
            <person name="Bertin P.N."/>
            <person name="Heinrich-Salmeron A."/>
            <person name="Pelletier E."/>
            <person name="Goulhen-Chollet F."/>
            <person name="Arsene-Ploetze F."/>
            <person name="Gallien S."/>
            <person name="Calteau A."/>
            <person name="Vallenet D."/>
            <person name="Casiot C."/>
            <person name="Chane-Woon-Ming B."/>
            <person name="Giloteaux L."/>
            <person name="Barakat M."/>
            <person name="Bonnefoy V."/>
            <person name="Bruneel O."/>
            <person name="Chandler M."/>
            <person name="Cleiss J."/>
            <person name="Duran R."/>
            <person name="Elbaz-Poulichet F."/>
            <person name="Fonknechten N."/>
            <person name="Lauga B."/>
            <person name="Mornico D."/>
            <person name="Ortet P."/>
            <person name="Schaeffer C."/>
            <person name="Siguier P."/>
            <person name="Alexander Thil Smith A."/>
            <person name="Van Dorsselaer A."/>
            <person name="Weissenbach J."/>
            <person name="Medigue C."/>
            <person name="Le Paslier D."/>
        </authorList>
    </citation>
    <scope>NUCLEOTIDE SEQUENCE</scope>
</reference>
<dbReference type="HAMAP" id="MF_00113">
    <property type="entry name" value="QueA"/>
    <property type="match status" value="1"/>
</dbReference>
<keyword evidence="2 6" id="KW-0808">Transferase</keyword>
<accession>E6PDW6</accession>
<dbReference type="AlphaFoldDB" id="E6PDW6"/>
<dbReference type="EMBL" id="CABL01000002">
    <property type="protein sequence ID" value="CBH74651.1"/>
    <property type="molecule type" value="Genomic_DNA"/>
</dbReference>
<dbReference type="GO" id="GO:0008616">
    <property type="term" value="P:tRNA queuosine(34) biosynthetic process"/>
    <property type="evidence" value="ECO:0007669"/>
    <property type="project" value="UniProtKB-KW"/>
</dbReference>
<dbReference type="InterPro" id="IPR003699">
    <property type="entry name" value="QueA"/>
</dbReference>
<dbReference type="Gene3D" id="3.40.1780.10">
    <property type="entry name" value="QueA-like"/>
    <property type="match status" value="2"/>
</dbReference>
<evidence type="ECO:0000256" key="3">
    <source>
        <dbReference type="ARBA" id="ARBA00022691"/>
    </source>
</evidence>
<dbReference type="NCBIfam" id="TIGR00113">
    <property type="entry name" value="queA"/>
    <property type="match status" value="1"/>
</dbReference>
<evidence type="ECO:0000256" key="1">
    <source>
        <dbReference type="ARBA" id="ARBA00022490"/>
    </source>
</evidence>
<keyword evidence="4" id="KW-0671">Queuosine biosynthesis</keyword>
<evidence type="ECO:0000313" key="6">
    <source>
        <dbReference type="EMBL" id="CBH74651.1"/>
    </source>
</evidence>
<dbReference type="InterPro" id="IPR042118">
    <property type="entry name" value="QueA_dom1"/>
</dbReference>
<comment type="caution">
    <text evidence="6">The sequence shown here is derived from an EMBL/GenBank/DDBJ whole genome shotgun (WGS) entry which is preliminary data.</text>
</comment>
<evidence type="ECO:0000256" key="4">
    <source>
        <dbReference type="ARBA" id="ARBA00022785"/>
    </source>
</evidence>